<dbReference type="GO" id="GO:0032790">
    <property type="term" value="P:ribosome disassembly"/>
    <property type="evidence" value="ECO:0007669"/>
    <property type="project" value="TreeGrafter"/>
</dbReference>
<dbReference type="Gene3D" id="3.30.110.10">
    <property type="entry name" value="Translation initiation factor 3 (IF-3), C-terminal domain"/>
    <property type="match status" value="1"/>
</dbReference>
<comment type="similarity">
    <text evidence="2">Belongs to the IF-3 family.</text>
</comment>
<feature type="non-terminal residue" evidence="11">
    <location>
        <position position="1"/>
    </location>
</feature>
<protein>
    <recommendedName>
        <fullName evidence="8">Translation initiation factor IF-3, mitochondrial</fullName>
    </recommendedName>
</protein>
<keyword evidence="6" id="KW-0496">Mitochondrion</keyword>
<keyword evidence="5" id="KW-0809">Transit peptide</keyword>
<evidence type="ECO:0000256" key="2">
    <source>
        <dbReference type="ARBA" id="ARBA00005439"/>
    </source>
</evidence>
<dbReference type="FunFam" id="3.30.110.10:FF:000004">
    <property type="entry name" value="Translation initiation factor IF-3, mitochondrial"/>
    <property type="match status" value="1"/>
</dbReference>
<comment type="subcellular location">
    <subcellularLocation>
        <location evidence="1">Mitochondrion</location>
    </subcellularLocation>
</comment>
<name>A0A7K9Y5Z9_9GALL</name>
<dbReference type="GO" id="GO:0070124">
    <property type="term" value="P:mitochondrial translational initiation"/>
    <property type="evidence" value="ECO:0007669"/>
    <property type="project" value="TreeGrafter"/>
</dbReference>
<keyword evidence="4" id="KW-0648">Protein biosynthesis</keyword>
<organism evidence="11 12">
    <name type="scientific">Odontophorus gujanensis</name>
    <name type="common">marbled wood quail</name>
    <dbReference type="NCBI Taxonomy" id="886794"/>
    <lineage>
        <taxon>Eukaryota</taxon>
        <taxon>Metazoa</taxon>
        <taxon>Chordata</taxon>
        <taxon>Craniata</taxon>
        <taxon>Vertebrata</taxon>
        <taxon>Euteleostomi</taxon>
        <taxon>Archelosauria</taxon>
        <taxon>Archosauria</taxon>
        <taxon>Dinosauria</taxon>
        <taxon>Saurischia</taxon>
        <taxon>Theropoda</taxon>
        <taxon>Coelurosauria</taxon>
        <taxon>Aves</taxon>
        <taxon>Neognathae</taxon>
        <taxon>Galloanserae</taxon>
        <taxon>Galliformes</taxon>
        <taxon>Odontophoridae</taxon>
        <taxon>Odontophorus</taxon>
    </lineage>
</organism>
<dbReference type="NCBIfam" id="TIGR00168">
    <property type="entry name" value="infC"/>
    <property type="match status" value="1"/>
</dbReference>
<evidence type="ECO:0000256" key="7">
    <source>
        <dbReference type="ARBA" id="ARBA00059316"/>
    </source>
</evidence>
<dbReference type="EMBL" id="VXAB01001439">
    <property type="protein sequence ID" value="NXJ04520.1"/>
    <property type="molecule type" value="Genomic_DNA"/>
</dbReference>
<dbReference type="Pfam" id="PF05198">
    <property type="entry name" value="IF3_N"/>
    <property type="match status" value="1"/>
</dbReference>
<dbReference type="SUPFAM" id="SSF54364">
    <property type="entry name" value="Translation initiation factor IF3, N-terminal domain"/>
    <property type="match status" value="1"/>
</dbReference>
<comment type="function">
    <text evidence="7">IF-3 binds to the 28S ribosomal subunit and shifts the equilibrium between 55S ribosomes and their 39S and 28S subunits in favor of the free subunits, thus enhancing the availability of 28S subunits on which protein synthesis initiation begins.</text>
</comment>
<evidence type="ECO:0000256" key="4">
    <source>
        <dbReference type="ARBA" id="ARBA00022917"/>
    </source>
</evidence>
<reference evidence="11 12" key="1">
    <citation type="submission" date="2019-09" db="EMBL/GenBank/DDBJ databases">
        <title>Bird 10,000 Genomes (B10K) Project - Family phase.</title>
        <authorList>
            <person name="Zhang G."/>
        </authorList>
    </citation>
    <scope>NUCLEOTIDE SEQUENCE [LARGE SCALE GENOMIC DNA]</scope>
    <source>
        <strain evidence="11">B10K-DU-001-53</strain>
        <tissue evidence="11">Muscle</tissue>
    </source>
</reference>
<dbReference type="GO" id="GO:0005739">
    <property type="term" value="C:mitochondrion"/>
    <property type="evidence" value="ECO:0007669"/>
    <property type="project" value="UniProtKB-SubCell"/>
</dbReference>
<comment type="caution">
    <text evidence="11">The sequence shown here is derived from an EMBL/GenBank/DDBJ whole genome shotgun (WGS) entry which is preliminary data.</text>
</comment>
<dbReference type="OrthoDB" id="21573at2759"/>
<feature type="domain" description="Translation initiation factor 3 N-terminal" evidence="10">
    <location>
        <begin position="41"/>
        <end position="107"/>
    </location>
</feature>
<dbReference type="InterPro" id="IPR036787">
    <property type="entry name" value="T_IF-3_N_sf"/>
</dbReference>
<dbReference type="GO" id="GO:0003743">
    <property type="term" value="F:translation initiation factor activity"/>
    <property type="evidence" value="ECO:0007669"/>
    <property type="project" value="UniProtKB-KW"/>
</dbReference>
<feature type="non-terminal residue" evidence="11">
    <location>
        <position position="233"/>
    </location>
</feature>
<dbReference type="FunFam" id="3.10.20.80:FF:000002">
    <property type="entry name" value="Mitochondrial translational initiation factor 3"/>
    <property type="match status" value="1"/>
</dbReference>
<dbReference type="GO" id="GO:0043022">
    <property type="term" value="F:ribosome binding"/>
    <property type="evidence" value="ECO:0007669"/>
    <property type="project" value="TreeGrafter"/>
</dbReference>
<keyword evidence="12" id="KW-1185">Reference proteome</keyword>
<dbReference type="Gene3D" id="3.10.20.80">
    <property type="entry name" value="Translation initiation factor 3 (IF-3), N-terminal domain"/>
    <property type="match status" value="1"/>
</dbReference>
<evidence type="ECO:0000313" key="11">
    <source>
        <dbReference type="EMBL" id="NXJ04520.1"/>
    </source>
</evidence>
<evidence type="ECO:0000256" key="6">
    <source>
        <dbReference type="ARBA" id="ARBA00023128"/>
    </source>
</evidence>
<dbReference type="InterPro" id="IPR036788">
    <property type="entry name" value="T_IF-3_C_sf"/>
</dbReference>
<dbReference type="InterPro" id="IPR001288">
    <property type="entry name" value="Translation_initiation_fac_3"/>
</dbReference>
<evidence type="ECO:0000259" key="10">
    <source>
        <dbReference type="Pfam" id="PF05198"/>
    </source>
</evidence>
<evidence type="ECO:0000256" key="9">
    <source>
        <dbReference type="SAM" id="MobiDB-lite"/>
    </source>
</evidence>
<sequence>PFWMAAPDPKKTNVLVFTQPFCTAEKSHKDPKTKAAFGSVGRRIPYRILHVINQDGESLGDMHRAEALRLMDEHDLKLVLLRENAEPPVYRLMTGQQIHEEKLKRAEKEKARSRTVLVQKELSFSSAIAKNDLETKTKQITHWIEKKYHVKVTIRQAKDSNTDMFMLFDQILETLSDKATYLSKPKAIKEGMSTCILRHMSDKEMKAHQKMEKQKNNMVKKDENEDPKSSELH</sequence>
<feature type="region of interest" description="Disordered" evidence="9">
    <location>
        <begin position="204"/>
        <end position="233"/>
    </location>
</feature>
<dbReference type="PANTHER" id="PTHR10938:SF0">
    <property type="entry name" value="TRANSLATION INITIATION FACTOR IF-3, MITOCHONDRIAL"/>
    <property type="match status" value="1"/>
</dbReference>
<gene>
    <name evidence="11" type="primary">Mtif3</name>
    <name evidence="11" type="ORF">ODOGUJ_R08101</name>
</gene>
<evidence type="ECO:0000256" key="3">
    <source>
        <dbReference type="ARBA" id="ARBA00022540"/>
    </source>
</evidence>
<dbReference type="Proteomes" id="UP000522663">
    <property type="component" value="Unassembled WGS sequence"/>
</dbReference>
<accession>A0A7K9Y5Z9</accession>
<evidence type="ECO:0000256" key="8">
    <source>
        <dbReference type="ARBA" id="ARBA00073270"/>
    </source>
</evidence>
<proteinExistence type="inferred from homology"/>
<keyword evidence="3" id="KW-0396">Initiation factor</keyword>
<dbReference type="AlphaFoldDB" id="A0A7K9Y5Z9"/>
<evidence type="ECO:0000256" key="1">
    <source>
        <dbReference type="ARBA" id="ARBA00004173"/>
    </source>
</evidence>
<dbReference type="PANTHER" id="PTHR10938">
    <property type="entry name" value="TRANSLATION INITIATION FACTOR IF-3"/>
    <property type="match status" value="1"/>
</dbReference>
<evidence type="ECO:0000313" key="12">
    <source>
        <dbReference type="Proteomes" id="UP000522663"/>
    </source>
</evidence>
<dbReference type="InterPro" id="IPR019814">
    <property type="entry name" value="Translation_initiation_fac_3_N"/>
</dbReference>
<evidence type="ECO:0000256" key="5">
    <source>
        <dbReference type="ARBA" id="ARBA00022946"/>
    </source>
</evidence>
<dbReference type="SUPFAM" id="SSF55200">
    <property type="entry name" value="Translation initiation factor IF3, C-terminal domain"/>
    <property type="match status" value="1"/>
</dbReference>